<feature type="compositionally biased region" description="Gly residues" evidence="1">
    <location>
        <begin position="585"/>
        <end position="595"/>
    </location>
</feature>
<dbReference type="InterPro" id="IPR003870">
    <property type="entry name" value="DUF222"/>
</dbReference>
<dbReference type="CDD" id="cd00085">
    <property type="entry name" value="HNHc"/>
    <property type="match status" value="1"/>
</dbReference>
<gene>
    <name evidence="3" type="ORF">KCQ71_02005</name>
</gene>
<reference evidence="3 4" key="1">
    <citation type="submission" date="2021-04" db="EMBL/GenBank/DDBJ databases">
        <title>Ruania sp. nov., isolated from sandy soil of mangrove forest.</title>
        <authorList>
            <person name="Ge X."/>
            <person name="Huang R."/>
            <person name="Liu W."/>
        </authorList>
    </citation>
    <scope>NUCLEOTIDE SEQUENCE [LARGE SCALE GENOMIC DNA]</scope>
    <source>
        <strain evidence="3 4">N2-46</strain>
    </source>
</reference>
<feature type="region of interest" description="Disordered" evidence="1">
    <location>
        <begin position="771"/>
        <end position="812"/>
    </location>
</feature>
<proteinExistence type="predicted"/>
<evidence type="ECO:0000313" key="4">
    <source>
        <dbReference type="Proteomes" id="UP000826651"/>
    </source>
</evidence>
<comment type="caution">
    <text evidence="3">The sequence shown here is derived from an EMBL/GenBank/DDBJ whole genome shotgun (WGS) entry which is preliminary data.</text>
</comment>
<keyword evidence="4" id="KW-1185">Reference proteome</keyword>
<feature type="compositionally biased region" description="Low complexity" evidence="1">
    <location>
        <begin position="573"/>
        <end position="584"/>
    </location>
</feature>
<accession>A0ABS7S3I9</accession>
<organism evidence="3 4">
    <name type="scientific">Occultella gossypii</name>
    <dbReference type="NCBI Taxonomy" id="2800820"/>
    <lineage>
        <taxon>Bacteria</taxon>
        <taxon>Bacillati</taxon>
        <taxon>Actinomycetota</taxon>
        <taxon>Actinomycetes</taxon>
        <taxon>Micrococcales</taxon>
        <taxon>Ruaniaceae</taxon>
        <taxon>Occultella</taxon>
    </lineage>
</organism>
<evidence type="ECO:0000256" key="1">
    <source>
        <dbReference type="SAM" id="MobiDB-lite"/>
    </source>
</evidence>
<dbReference type="EMBL" id="JAGSHT010000002">
    <property type="protein sequence ID" value="MBZ2194912.1"/>
    <property type="molecule type" value="Genomic_DNA"/>
</dbReference>
<sequence length="812" mass="83045">MFDHDGEGGGPAAAAPSLGCCAHCAEAVREPVRVVDYDALDEAALATLSAQELAEVAAFERELEFQDWFSEFVGAPEDLISAGDLGGTDDPGDDPSRRPGAGAGGGRDDGRGAGPAADGAGPVQTLNAGARAVRAQVPADLGGGALPRVDAQALSGRPVDGFLVDELDRADLSGMDDYELVDALGCYRRLEAVGSAGVREVAAELASRASMVMPRPRAVGKRVVFRESLAADEIAAKVGCSKQEANRLVRVGQFLGGIAAPTGDALARGEIDAGKADVIAVAVSVLEAEAAFEVQDELLPKAVLWTRHRVAQEVAKLVAAADPAQFSQRAAQASTRRYVSRARIDVDGMASHTLYWPAADALGLDLLLDSAASSAKAAGDLRTLEQLRADVLADIVAHGLNTGQVGDLTGFTFQLQTGPCTHTHGDDHGHGHGHGHGEDAGQAPAGADSETATSTASPTDQSQTSTAPAAGPTGGSQGTSAPNTGPTGESEGTAAPTAGPTSTSEGTSPPNPGPTSGSEGTSTPSPSPTGGSEGTSTPSPSPTSGSEGTSTPSTGPTGGSEETSPPTTGPTGGSAAMGAPTASSGGAGAGSGGFWGSWHGADTGADPRVFTPSRGQGLPRVWPVGVLGGRRAQILIRVSLSTLMGGDDPGDIEGLGPIPADVARAFAAGGTWRRLVTDPTTNQVTDYGTTRYEPPQNMTDRIKENEPYCTAPGCSATARMTELDHRVPFPLGPTSDDNLDPKCRRCHVLKTHGDFEDEVDQHGNRFWRTPTGHVYMRTPDGTTTELPRTHPEHTGHGPTYRTAPNPDEPPPF</sequence>
<feature type="compositionally biased region" description="Polar residues" evidence="1">
    <location>
        <begin position="450"/>
        <end position="467"/>
    </location>
</feature>
<feature type="region of interest" description="Disordered" evidence="1">
    <location>
        <begin position="422"/>
        <end position="618"/>
    </location>
</feature>
<dbReference type="RefSeq" id="WP_283248568.1">
    <property type="nucleotide sequence ID" value="NZ_JAGSHT010000002.1"/>
</dbReference>
<feature type="domain" description="DUF222" evidence="2">
    <location>
        <begin position="230"/>
        <end position="406"/>
    </location>
</feature>
<dbReference type="Proteomes" id="UP000826651">
    <property type="component" value="Unassembled WGS sequence"/>
</dbReference>
<protein>
    <submittedName>
        <fullName evidence="3">DUF222 domain-containing protein</fullName>
    </submittedName>
</protein>
<dbReference type="Pfam" id="PF02720">
    <property type="entry name" value="DUF222"/>
    <property type="match status" value="1"/>
</dbReference>
<evidence type="ECO:0000259" key="2">
    <source>
        <dbReference type="Pfam" id="PF02720"/>
    </source>
</evidence>
<feature type="compositionally biased region" description="Polar residues" evidence="1">
    <location>
        <begin position="478"/>
        <end position="487"/>
    </location>
</feature>
<dbReference type="InterPro" id="IPR003615">
    <property type="entry name" value="HNH_nuc"/>
</dbReference>
<feature type="compositionally biased region" description="Low complexity" evidence="1">
    <location>
        <begin position="490"/>
        <end position="566"/>
    </location>
</feature>
<name>A0ABS7S3I9_9MICO</name>
<evidence type="ECO:0000313" key="3">
    <source>
        <dbReference type="EMBL" id="MBZ2194912.1"/>
    </source>
</evidence>
<feature type="compositionally biased region" description="Basic and acidic residues" evidence="1">
    <location>
        <begin position="423"/>
        <end position="439"/>
    </location>
</feature>
<feature type="region of interest" description="Disordered" evidence="1">
    <location>
        <begin position="80"/>
        <end position="123"/>
    </location>
</feature>